<name>A0A1H0F0P8_9BACT</name>
<dbReference type="RefSeq" id="WP_092065876.1">
    <property type="nucleotide sequence ID" value="NZ_FNIN01000010.1"/>
</dbReference>
<dbReference type="GO" id="GO:0051156">
    <property type="term" value="P:glucose 6-phosphate metabolic process"/>
    <property type="evidence" value="ECO:0007669"/>
    <property type="project" value="TreeGrafter"/>
</dbReference>
<dbReference type="PRINTS" id="PR00662">
    <property type="entry name" value="G6PISOMERASE"/>
</dbReference>
<keyword evidence="6" id="KW-1185">Reference proteome</keyword>
<evidence type="ECO:0000313" key="5">
    <source>
        <dbReference type="EMBL" id="SDN88175.1"/>
    </source>
</evidence>
<protein>
    <recommendedName>
        <fullName evidence="4">Glucose-6-phosphate isomerase</fullName>
        <ecNumber evidence="4">5.3.1.9</ecNumber>
    </recommendedName>
</protein>
<dbReference type="GO" id="GO:0006096">
    <property type="term" value="P:glycolytic process"/>
    <property type="evidence" value="ECO:0007669"/>
    <property type="project" value="UniProtKB-UniPathway"/>
</dbReference>
<sequence>MAFLNLEAAYKHGIAHNVEEQTIVSLEKRLEQEYSNLDFLNFNYMSELEKKIETASQIQERYKNMLVLGIGGSALGAKALQKAFFPFQDLPNYKEKSLYILDNINPKLMQAYLEKLNPKDTVVVVISKSGSTIETISQYFLAKKWLKDNLPVEYKEHIWIITDPVKGFLRNEVEKYGFFSFDVPPNLGGRFSVLSAVGLVPLNFLGLNWKELVKGAKSVANFGSLASHPAFLLAKWAFNLMQVKTELIFFNYLVGWDFLGDWFAQLWAESLGKDNKGSMPIPAVGVRDQHSLLQMFMQGQNNKGCLFLKFRKISSNIVLDFDLPEQWDFLQGKGLAEIFQAECLGTLMALSSRMPLVEIELEGPTELEAGKIIMLLEFATLLTGWLLQINPLNQPGVEKSKRLAKAKLGAKGFENENKELESFLSKKRSAKIYEF</sequence>
<dbReference type="GO" id="GO:0004347">
    <property type="term" value="F:glucose-6-phosphate isomerase activity"/>
    <property type="evidence" value="ECO:0007669"/>
    <property type="project" value="UniProtKB-EC"/>
</dbReference>
<comment type="pathway">
    <text evidence="4">Carbohydrate degradation; glycolysis; D-glyceraldehyde 3-phosphate and glycerone phosphate from D-glucose: step 2/4.</text>
</comment>
<dbReference type="GO" id="GO:0006094">
    <property type="term" value="P:gluconeogenesis"/>
    <property type="evidence" value="ECO:0007669"/>
    <property type="project" value="UniProtKB-KW"/>
</dbReference>
<evidence type="ECO:0000256" key="1">
    <source>
        <dbReference type="ARBA" id="ARBA00022432"/>
    </source>
</evidence>
<dbReference type="Proteomes" id="UP000199602">
    <property type="component" value="Unassembled WGS sequence"/>
</dbReference>
<evidence type="ECO:0000313" key="6">
    <source>
        <dbReference type="Proteomes" id="UP000199602"/>
    </source>
</evidence>
<dbReference type="CDD" id="cd05015">
    <property type="entry name" value="SIS_PGI_1"/>
    <property type="match status" value="1"/>
</dbReference>
<comment type="similarity">
    <text evidence="4">Belongs to the GPI family.</text>
</comment>
<keyword evidence="3 4" id="KW-0413">Isomerase</keyword>
<proteinExistence type="inferred from homology"/>
<dbReference type="OrthoDB" id="140919at2"/>
<dbReference type="GO" id="GO:0048029">
    <property type="term" value="F:monosaccharide binding"/>
    <property type="evidence" value="ECO:0007669"/>
    <property type="project" value="TreeGrafter"/>
</dbReference>
<organism evidence="5 6">
    <name type="scientific">Desulfonauticus submarinus</name>
    <dbReference type="NCBI Taxonomy" id="206665"/>
    <lineage>
        <taxon>Bacteria</taxon>
        <taxon>Pseudomonadati</taxon>
        <taxon>Thermodesulfobacteriota</taxon>
        <taxon>Desulfovibrionia</taxon>
        <taxon>Desulfovibrionales</taxon>
        <taxon>Desulfonauticaceae</taxon>
        <taxon>Desulfonauticus</taxon>
    </lineage>
</organism>
<dbReference type="PROSITE" id="PS51463">
    <property type="entry name" value="P_GLUCOSE_ISOMERASE_3"/>
    <property type="match status" value="1"/>
</dbReference>
<dbReference type="CDD" id="cd05016">
    <property type="entry name" value="SIS_PGI_2"/>
    <property type="match status" value="1"/>
</dbReference>
<keyword evidence="1 4" id="KW-0312">Gluconeogenesis</keyword>
<comment type="catalytic activity">
    <reaction evidence="4">
        <text>alpha-D-glucose 6-phosphate = beta-D-fructose 6-phosphate</text>
        <dbReference type="Rhea" id="RHEA:11816"/>
        <dbReference type="ChEBI" id="CHEBI:57634"/>
        <dbReference type="ChEBI" id="CHEBI:58225"/>
        <dbReference type="EC" id="5.3.1.9"/>
    </reaction>
</comment>
<dbReference type="STRING" id="206665.SAMN04488516_11027"/>
<dbReference type="Gene3D" id="3.40.50.10490">
    <property type="entry name" value="Glucose-6-phosphate isomerase like protein, domain 1"/>
    <property type="match status" value="2"/>
</dbReference>
<dbReference type="UniPathway" id="UPA00109">
    <property type="reaction ID" value="UER00181"/>
</dbReference>
<dbReference type="PANTHER" id="PTHR11469">
    <property type="entry name" value="GLUCOSE-6-PHOSPHATE ISOMERASE"/>
    <property type="match status" value="1"/>
</dbReference>
<dbReference type="Pfam" id="PF00342">
    <property type="entry name" value="PGI"/>
    <property type="match status" value="1"/>
</dbReference>
<gene>
    <name evidence="5" type="ORF">SAMN04488516_11027</name>
</gene>
<dbReference type="InterPro" id="IPR035476">
    <property type="entry name" value="SIS_PGI_1"/>
</dbReference>
<accession>A0A1H0F0P8</accession>
<dbReference type="EMBL" id="FNIN01000010">
    <property type="protein sequence ID" value="SDN88175.1"/>
    <property type="molecule type" value="Genomic_DNA"/>
</dbReference>
<dbReference type="InterPro" id="IPR046348">
    <property type="entry name" value="SIS_dom_sf"/>
</dbReference>
<keyword evidence="2 4" id="KW-0324">Glycolysis</keyword>
<dbReference type="GO" id="GO:0097367">
    <property type="term" value="F:carbohydrate derivative binding"/>
    <property type="evidence" value="ECO:0007669"/>
    <property type="project" value="InterPro"/>
</dbReference>
<dbReference type="EC" id="5.3.1.9" evidence="4"/>
<reference evidence="5 6" key="1">
    <citation type="submission" date="2016-10" db="EMBL/GenBank/DDBJ databases">
        <authorList>
            <person name="de Groot N.N."/>
        </authorList>
    </citation>
    <scope>NUCLEOTIDE SEQUENCE [LARGE SCALE GENOMIC DNA]</scope>
    <source>
        <strain evidence="5 6">DSM 15269</strain>
    </source>
</reference>
<evidence type="ECO:0000256" key="3">
    <source>
        <dbReference type="ARBA" id="ARBA00023235"/>
    </source>
</evidence>
<dbReference type="InterPro" id="IPR001672">
    <property type="entry name" value="G6P_Isomerase"/>
</dbReference>
<dbReference type="InterPro" id="IPR035482">
    <property type="entry name" value="SIS_PGI_2"/>
</dbReference>
<dbReference type="GO" id="GO:0005829">
    <property type="term" value="C:cytosol"/>
    <property type="evidence" value="ECO:0007669"/>
    <property type="project" value="TreeGrafter"/>
</dbReference>
<evidence type="ECO:0000256" key="4">
    <source>
        <dbReference type="RuleBase" id="RU000612"/>
    </source>
</evidence>
<dbReference type="AlphaFoldDB" id="A0A1H0F0P8"/>
<dbReference type="PANTHER" id="PTHR11469:SF1">
    <property type="entry name" value="GLUCOSE-6-PHOSPHATE ISOMERASE"/>
    <property type="match status" value="1"/>
</dbReference>
<evidence type="ECO:0000256" key="2">
    <source>
        <dbReference type="ARBA" id="ARBA00023152"/>
    </source>
</evidence>
<dbReference type="SUPFAM" id="SSF53697">
    <property type="entry name" value="SIS domain"/>
    <property type="match status" value="1"/>
</dbReference>